<gene>
    <name evidence="2" type="ORF">SEVIR_6G177350v2</name>
</gene>
<sequence>MCQILRLQGDFFLRLARPWSLESGEASGGASAHSLAAGSRHLSMESEHQLRRSARRRAGGSGSRHNWARSIFSGGDLHLKQLTPTVTAAGSGQEVPRRRDGGRGGFFLRFRLLFLRCRHNGEGP</sequence>
<dbReference type="EMBL" id="CM016557">
    <property type="protein sequence ID" value="TKW10617.1"/>
    <property type="molecule type" value="Genomic_DNA"/>
</dbReference>
<dbReference type="Gramene" id="TKW10617">
    <property type="protein sequence ID" value="TKW10617"/>
    <property type="gene ID" value="SEVIR_6G177350v2"/>
</dbReference>
<feature type="compositionally biased region" description="Low complexity" evidence="1">
    <location>
        <begin position="30"/>
        <end position="41"/>
    </location>
</feature>
<feature type="region of interest" description="Disordered" evidence="1">
    <location>
        <begin position="30"/>
        <end position="66"/>
    </location>
</feature>
<evidence type="ECO:0000313" key="2">
    <source>
        <dbReference type="EMBL" id="TKW10617.1"/>
    </source>
</evidence>
<name>A0A4U6UJ98_SETVI</name>
<accession>A0A4U6UJ98</accession>
<organism evidence="2 3">
    <name type="scientific">Setaria viridis</name>
    <name type="common">Green bristlegrass</name>
    <name type="synonym">Setaria italica subsp. viridis</name>
    <dbReference type="NCBI Taxonomy" id="4556"/>
    <lineage>
        <taxon>Eukaryota</taxon>
        <taxon>Viridiplantae</taxon>
        <taxon>Streptophyta</taxon>
        <taxon>Embryophyta</taxon>
        <taxon>Tracheophyta</taxon>
        <taxon>Spermatophyta</taxon>
        <taxon>Magnoliopsida</taxon>
        <taxon>Liliopsida</taxon>
        <taxon>Poales</taxon>
        <taxon>Poaceae</taxon>
        <taxon>PACMAD clade</taxon>
        <taxon>Panicoideae</taxon>
        <taxon>Panicodae</taxon>
        <taxon>Paniceae</taxon>
        <taxon>Cenchrinae</taxon>
        <taxon>Setaria</taxon>
    </lineage>
</organism>
<dbReference type="AlphaFoldDB" id="A0A4U6UJ98"/>
<keyword evidence="3" id="KW-1185">Reference proteome</keyword>
<evidence type="ECO:0000256" key="1">
    <source>
        <dbReference type="SAM" id="MobiDB-lite"/>
    </source>
</evidence>
<dbReference type="Proteomes" id="UP000298652">
    <property type="component" value="Chromosome 6"/>
</dbReference>
<evidence type="ECO:0000313" key="3">
    <source>
        <dbReference type="Proteomes" id="UP000298652"/>
    </source>
</evidence>
<reference evidence="2" key="1">
    <citation type="submission" date="2019-03" db="EMBL/GenBank/DDBJ databases">
        <title>WGS assembly of Setaria viridis.</title>
        <authorList>
            <person name="Huang P."/>
            <person name="Jenkins J."/>
            <person name="Grimwood J."/>
            <person name="Barry K."/>
            <person name="Healey A."/>
            <person name="Mamidi S."/>
            <person name="Sreedasyam A."/>
            <person name="Shu S."/>
            <person name="Feldman M."/>
            <person name="Wu J."/>
            <person name="Yu Y."/>
            <person name="Chen C."/>
            <person name="Johnson J."/>
            <person name="Rokhsar D."/>
            <person name="Baxter I."/>
            <person name="Schmutz J."/>
            <person name="Brutnell T."/>
            <person name="Kellogg E."/>
        </authorList>
    </citation>
    <scope>NUCLEOTIDE SEQUENCE [LARGE SCALE GENOMIC DNA]</scope>
</reference>
<proteinExistence type="predicted"/>
<protein>
    <submittedName>
        <fullName evidence="2">Uncharacterized protein</fullName>
    </submittedName>
</protein>